<keyword evidence="2" id="KW-0813">Transport</keyword>
<evidence type="ECO:0000313" key="7">
    <source>
        <dbReference type="Proteomes" id="UP001054889"/>
    </source>
</evidence>
<dbReference type="InterPro" id="IPR033872">
    <property type="entry name" value="nsLTP2"/>
</dbReference>
<keyword evidence="7" id="KW-1185">Reference proteome</keyword>
<dbReference type="CDD" id="cd01959">
    <property type="entry name" value="nsLTP2"/>
    <property type="match status" value="1"/>
</dbReference>
<feature type="signal peptide" evidence="4">
    <location>
        <begin position="1"/>
        <end position="25"/>
    </location>
</feature>
<sequence length="167" mass="18977">MLLCHPTRILCFLLSELLLSGFSLSHSFLPTFIDLIRCLFDKTLDLFPKRACPSRRRRFWTSDFHCRPASVMAKVVAMLVAVALVAAAIRAFADNYKPKELTECLPPIVSGSVPTATCCTNLRMQQGCFYKYARSRDPNYNKYINSPNTNRVFKTCGIAIPECQWRS</sequence>
<reference evidence="6" key="1">
    <citation type="journal article" date="2018" name="DNA Res.">
        <title>Multiple hybrid de novo genome assembly of finger millet, an orphan allotetraploid crop.</title>
        <authorList>
            <person name="Hatakeyama M."/>
            <person name="Aluri S."/>
            <person name="Balachadran M.T."/>
            <person name="Sivarajan S.R."/>
            <person name="Patrignani A."/>
            <person name="Gruter S."/>
            <person name="Poveda L."/>
            <person name="Shimizu-Inatsugi R."/>
            <person name="Baeten J."/>
            <person name="Francoijs K.J."/>
            <person name="Nataraja K.N."/>
            <person name="Reddy Y.A.N."/>
            <person name="Phadnis S."/>
            <person name="Ravikumar R.L."/>
            <person name="Schlapbach R."/>
            <person name="Sreeman S.M."/>
            <person name="Shimizu K.K."/>
        </authorList>
    </citation>
    <scope>NUCLEOTIDE SEQUENCE</scope>
</reference>
<dbReference type="SUPFAM" id="SSF47699">
    <property type="entry name" value="Bifunctional inhibitor/lipid-transfer protein/seed storage 2S albumin"/>
    <property type="match status" value="1"/>
</dbReference>
<dbReference type="EMBL" id="BQKI01000074">
    <property type="protein sequence ID" value="GJN19822.1"/>
    <property type="molecule type" value="Genomic_DNA"/>
</dbReference>
<dbReference type="PANTHER" id="PTHR33214">
    <property type="entry name" value="BIFUNCTIONAL INHIBITOR/LIPID-TRANSFER PROTEIN/SEED STORAGE 2S ALBUMIN SUPERFAMILY PROTEIN"/>
    <property type="match status" value="1"/>
</dbReference>
<organism evidence="6 7">
    <name type="scientific">Eleusine coracana subsp. coracana</name>
    <dbReference type="NCBI Taxonomy" id="191504"/>
    <lineage>
        <taxon>Eukaryota</taxon>
        <taxon>Viridiplantae</taxon>
        <taxon>Streptophyta</taxon>
        <taxon>Embryophyta</taxon>
        <taxon>Tracheophyta</taxon>
        <taxon>Spermatophyta</taxon>
        <taxon>Magnoliopsida</taxon>
        <taxon>Liliopsida</taxon>
        <taxon>Poales</taxon>
        <taxon>Poaceae</taxon>
        <taxon>PACMAD clade</taxon>
        <taxon>Chloridoideae</taxon>
        <taxon>Cynodonteae</taxon>
        <taxon>Eleusininae</taxon>
        <taxon>Eleusine</taxon>
    </lineage>
</organism>
<dbReference type="Pfam" id="PF00234">
    <property type="entry name" value="Tryp_alpha_amyl"/>
    <property type="match status" value="1"/>
</dbReference>
<evidence type="ECO:0000313" key="6">
    <source>
        <dbReference type="EMBL" id="GJN19822.1"/>
    </source>
</evidence>
<evidence type="ECO:0000256" key="4">
    <source>
        <dbReference type="SAM" id="SignalP"/>
    </source>
</evidence>
<name>A0AAV5EBA8_ELECO</name>
<evidence type="ECO:0000256" key="1">
    <source>
        <dbReference type="ARBA" id="ARBA00009707"/>
    </source>
</evidence>
<reference evidence="6" key="2">
    <citation type="submission" date="2021-12" db="EMBL/GenBank/DDBJ databases">
        <title>Resequencing data analysis of finger millet.</title>
        <authorList>
            <person name="Hatakeyama M."/>
            <person name="Aluri S."/>
            <person name="Balachadran M.T."/>
            <person name="Sivarajan S.R."/>
            <person name="Poveda L."/>
            <person name="Shimizu-Inatsugi R."/>
            <person name="Schlapbach R."/>
            <person name="Sreeman S.M."/>
            <person name="Shimizu K.K."/>
        </authorList>
    </citation>
    <scope>NUCLEOTIDE SEQUENCE</scope>
</reference>
<dbReference type="Proteomes" id="UP001054889">
    <property type="component" value="Unassembled WGS sequence"/>
</dbReference>
<dbReference type="PANTHER" id="PTHR33214:SF50">
    <property type="entry name" value="LIPID-TRANSFER PROTEIN 2G, PUTATIVE, EXPRESSED-RELATED"/>
    <property type="match status" value="1"/>
</dbReference>
<evidence type="ECO:0000256" key="2">
    <source>
        <dbReference type="ARBA" id="ARBA00022448"/>
    </source>
</evidence>
<dbReference type="InterPro" id="IPR016140">
    <property type="entry name" value="Bifunc_inhib/LTP/seed_store"/>
</dbReference>
<evidence type="ECO:0000259" key="5">
    <source>
        <dbReference type="Pfam" id="PF00234"/>
    </source>
</evidence>
<keyword evidence="4" id="KW-0732">Signal</keyword>
<gene>
    <name evidence="6" type="primary">gb07132</name>
    <name evidence="6" type="ORF">PR202_gb07132</name>
</gene>
<dbReference type="GO" id="GO:0008289">
    <property type="term" value="F:lipid binding"/>
    <property type="evidence" value="ECO:0007669"/>
    <property type="project" value="UniProtKB-KW"/>
</dbReference>
<proteinExistence type="inferred from homology"/>
<keyword evidence="3" id="KW-0446">Lipid-binding</keyword>
<evidence type="ECO:0000256" key="3">
    <source>
        <dbReference type="ARBA" id="ARBA00023121"/>
    </source>
</evidence>
<comment type="caution">
    <text evidence="6">The sequence shown here is derived from an EMBL/GenBank/DDBJ whole genome shotgun (WGS) entry which is preliminary data.</text>
</comment>
<dbReference type="InterPro" id="IPR036312">
    <property type="entry name" value="Bifun_inhib/LTP/seed_sf"/>
</dbReference>
<dbReference type="GO" id="GO:0006869">
    <property type="term" value="P:lipid transport"/>
    <property type="evidence" value="ECO:0007669"/>
    <property type="project" value="InterPro"/>
</dbReference>
<protein>
    <recommendedName>
        <fullName evidence="5">Bifunctional inhibitor/plant lipid transfer protein/seed storage helical domain-containing protein</fullName>
    </recommendedName>
</protein>
<feature type="chain" id="PRO_5043764162" description="Bifunctional inhibitor/plant lipid transfer protein/seed storage helical domain-containing protein" evidence="4">
    <location>
        <begin position="26"/>
        <end position="167"/>
    </location>
</feature>
<accession>A0AAV5EBA8</accession>
<comment type="similarity">
    <text evidence="1">Belongs to the plant LTP family. B11E subfamily.</text>
</comment>
<dbReference type="Gene3D" id="1.10.110.10">
    <property type="entry name" value="Plant lipid-transfer and hydrophobic proteins"/>
    <property type="match status" value="1"/>
</dbReference>
<feature type="domain" description="Bifunctional inhibitor/plant lipid transfer protein/seed storage helical" evidence="5">
    <location>
        <begin position="100"/>
        <end position="163"/>
    </location>
</feature>
<dbReference type="AlphaFoldDB" id="A0AAV5EBA8"/>